<feature type="domain" description="HTH arsR-type" evidence="2">
    <location>
        <begin position="12"/>
        <end position="92"/>
    </location>
</feature>
<dbReference type="Gene3D" id="1.10.10.10">
    <property type="entry name" value="Winged helix-like DNA-binding domain superfamily/Winged helix DNA-binding domain"/>
    <property type="match status" value="1"/>
</dbReference>
<evidence type="ECO:0000259" key="2">
    <source>
        <dbReference type="SMART" id="SM00418"/>
    </source>
</evidence>
<gene>
    <name evidence="3" type="ORF">ACFP3J_14160</name>
</gene>
<evidence type="ECO:0000313" key="4">
    <source>
        <dbReference type="Proteomes" id="UP001596065"/>
    </source>
</evidence>
<dbReference type="InterPro" id="IPR043129">
    <property type="entry name" value="ATPase_NBD"/>
</dbReference>
<dbReference type="InterPro" id="IPR036388">
    <property type="entry name" value="WH-like_DNA-bd_sf"/>
</dbReference>
<comment type="caution">
    <text evidence="3">The sequence shown here is derived from an EMBL/GenBank/DDBJ whole genome shotgun (WGS) entry which is preliminary data.</text>
</comment>
<dbReference type="InterPro" id="IPR036390">
    <property type="entry name" value="WH_DNA-bd_sf"/>
</dbReference>
<dbReference type="InterPro" id="IPR011991">
    <property type="entry name" value="ArsR-like_HTH"/>
</dbReference>
<dbReference type="EMBL" id="JBHSOE010000019">
    <property type="protein sequence ID" value="MFC5656624.1"/>
    <property type="molecule type" value="Genomic_DNA"/>
</dbReference>
<dbReference type="RefSeq" id="WP_344349152.1">
    <property type="nucleotide sequence ID" value="NZ_BAAASM010000024.1"/>
</dbReference>
<organism evidence="3 4">
    <name type="scientific">Streptomyces nogalater</name>
    <dbReference type="NCBI Taxonomy" id="38314"/>
    <lineage>
        <taxon>Bacteria</taxon>
        <taxon>Bacillati</taxon>
        <taxon>Actinomycetota</taxon>
        <taxon>Actinomycetes</taxon>
        <taxon>Kitasatosporales</taxon>
        <taxon>Streptomycetaceae</taxon>
        <taxon>Streptomyces</taxon>
    </lineage>
</organism>
<dbReference type="PANTHER" id="PTHR18964:SF149">
    <property type="entry name" value="BIFUNCTIONAL UDP-N-ACETYLGLUCOSAMINE 2-EPIMERASE_N-ACETYLMANNOSAMINE KINASE"/>
    <property type="match status" value="1"/>
</dbReference>
<keyword evidence="4" id="KW-1185">Reference proteome</keyword>
<dbReference type="CDD" id="cd00090">
    <property type="entry name" value="HTH_ARSR"/>
    <property type="match status" value="1"/>
</dbReference>
<accession>A0ABW0WI43</accession>
<dbReference type="Proteomes" id="UP001596065">
    <property type="component" value="Unassembled WGS sequence"/>
</dbReference>
<dbReference type="Pfam" id="PF00480">
    <property type="entry name" value="ROK"/>
    <property type="match status" value="1"/>
</dbReference>
<protein>
    <submittedName>
        <fullName evidence="3">ROK family transcriptional regulator</fullName>
    </submittedName>
</protein>
<comment type="similarity">
    <text evidence="1">Belongs to the ROK (NagC/XylR) family.</text>
</comment>
<evidence type="ECO:0000313" key="3">
    <source>
        <dbReference type="EMBL" id="MFC5656624.1"/>
    </source>
</evidence>
<proteinExistence type="inferred from homology"/>
<dbReference type="SUPFAM" id="SSF46785">
    <property type="entry name" value="Winged helix' DNA-binding domain"/>
    <property type="match status" value="1"/>
</dbReference>
<dbReference type="InterPro" id="IPR000835">
    <property type="entry name" value="HTH_MarR-typ"/>
</dbReference>
<dbReference type="SUPFAM" id="SSF53067">
    <property type="entry name" value="Actin-like ATPase domain"/>
    <property type="match status" value="1"/>
</dbReference>
<dbReference type="CDD" id="cd23763">
    <property type="entry name" value="ASKHA_ATPase_ROK"/>
    <property type="match status" value="1"/>
</dbReference>
<dbReference type="Gene3D" id="3.30.420.40">
    <property type="match status" value="2"/>
</dbReference>
<dbReference type="PANTHER" id="PTHR18964">
    <property type="entry name" value="ROK (REPRESSOR, ORF, KINASE) FAMILY"/>
    <property type="match status" value="1"/>
</dbReference>
<dbReference type="SMART" id="SM00418">
    <property type="entry name" value="HTH_ARSR"/>
    <property type="match status" value="1"/>
</dbReference>
<reference evidence="4" key="1">
    <citation type="journal article" date="2019" name="Int. J. Syst. Evol. Microbiol.">
        <title>The Global Catalogue of Microorganisms (GCM) 10K type strain sequencing project: providing services to taxonomists for standard genome sequencing and annotation.</title>
        <authorList>
            <consortium name="The Broad Institute Genomics Platform"/>
            <consortium name="The Broad Institute Genome Sequencing Center for Infectious Disease"/>
            <person name="Wu L."/>
            <person name="Ma J."/>
        </authorList>
    </citation>
    <scope>NUCLEOTIDE SEQUENCE [LARGE SCALE GENOMIC DNA]</scope>
    <source>
        <strain evidence="4">KCTC 5701</strain>
    </source>
</reference>
<dbReference type="InterPro" id="IPR000600">
    <property type="entry name" value="ROK"/>
</dbReference>
<dbReference type="InterPro" id="IPR001845">
    <property type="entry name" value="HTH_ArsR_DNA-bd_dom"/>
</dbReference>
<evidence type="ECO:0000256" key="1">
    <source>
        <dbReference type="ARBA" id="ARBA00006479"/>
    </source>
</evidence>
<name>A0ABW0WI43_STRNO</name>
<dbReference type="Pfam" id="PF12802">
    <property type="entry name" value="MarR_2"/>
    <property type="match status" value="1"/>
</dbReference>
<sequence length="403" mass="41658">MAATAGTPGTPRVLRAMNDRAALDLLLAHGPLSRTRIGKLTGLSKPTASQLLARLEAAGLVRATGTSEGRPGPNAQLYAIDPGVAYAAGLDVTPHRIRAAVADITGRTVGAYELPTPGRRPAQPVVRQVTDALDGAVKAAGLVRSDVHRLVIGTPGAFDPGTGRLRYASHLPGWHSPALLDDLAAALPMPVEYENDVNLAAVAEQRLGAARGHDDFVLLWNQEGLGAALVLGGRLHRGWTGGAGEVGFLPVPGAPLVRQVTKANSGGYQELAGTQALPGLARELGISDVPPGPHAEAATRLVARAADHADGPHRELLRAYATRLATGLASLVSVLDPELVVLGGSALTAGGEVLRALVQAELAELAAARPRLVVGEVREHPVLRGALESALAATRDEVFDTSR</sequence>